<dbReference type="GO" id="GO:0005096">
    <property type="term" value="F:GTPase activator activity"/>
    <property type="evidence" value="ECO:0007669"/>
    <property type="project" value="UniProtKB-KW"/>
</dbReference>
<feature type="domain" description="Arf-GAP" evidence="7">
    <location>
        <begin position="85"/>
        <end position="200"/>
    </location>
</feature>
<sequence>MAPAASRQCYCSQSARNQHAQSDMDLDSSSHHHHHHHHHRISLALPSRELLSSAHTSTPDSGHSCSTSPPIITQSPIMADGPSKDELVEIFKSLKSTQKGNKVCFDCGAKNPTWASATYAIYICLDCSSVHRNMGVHITFVRSTNLDSWHWSQLRLMKVGGNAAAAEFFNKKGGAHLLAPSTEGKVKYTSSVALAYKDELQKRALQDAAGQSLNSPVYFPGLAVASTDTAAPASSAKTGGAEEDFFDEWDKPASAAKSTATAPAKQTPAVPKPTPAPPAAPKTVTSASLRAGSSAARKTLGAVSRTSSASSTPGTTTPTGTGPTNPGTAPTAAAARPARAGKLGLGVKKAAAPIDFAAAERKAKEEEATRAAEAKAAQDAEAKAREAQQASAEQAEAERIAREAVKAAMGKTSAGAPASPSSKSVGGARGASASTPDAYAAAKTNGDMDRLGMGFGRLGMKANAHQAKLAAERASAAANNAASTGTDSDADNEPSYARNKFSAQKSISSDQYFQRGSYDPQATSEAQQRLQTFQGQTSISSNQYFGRDDEEEADQQAVQGSGDFADLEATARDYYQRFMANPDVQSSIDSFRSGALKLSQYLEDMSRNGA</sequence>
<evidence type="ECO:0000256" key="5">
    <source>
        <dbReference type="PROSITE-ProRule" id="PRU00288"/>
    </source>
</evidence>
<dbReference type="PANTHER" id="PTHR45686">
    <property type="entry name" value="ADP-RIBOSYLATION FACTOR GTPASE ACTIVATING PROTEIN 3, ISOFORM H-RELATED"/>
    <property type="match status" value="1"/>
</dbReference>
<evidence type="ECO:0000256" key="1">
    <source>
        <dbReference type="ARBA" id="ARBA00022468"/>
    </source>
</evidence>
<keyword evidence="4" id="KW-0862">Zinc</keyword>
<keyword evidence="2" id="KW-0479">Metal-binding</keyword>
<protein>
    <recommendedName>
        <fullName evidence="7">Arf-GAP domain-containing protein</fullName>
    </recommendedName>
</protein>
<feature type="region of interest" description="Disordered" evidence="6">
    <location>
        <begin position="463"/>
        <end position="563"/>
    </location>
</feature>
<dbReference type="RefSeq" id="XP_012186945.1">
    <property type="nucleotide sequence ID" value="XM_012331555.1"/>
</dbReference>
<dbReference type="Pfam" id="PF01412">
    <property type="entry name" value="ArfGap"/>
    <property type="match status" value="1"/>
</dbReference>
<dbReference type="GO" id="GO:0000139">
    <property type="term" value="C:Golgi membrane"/>
    <property type="evidence" value="ECO:0007669"/>
    <property type="project" value="GOC"/>
</dbReference>
<feature type="compositionally biased region" description="Pro residues" evidence="6">
    <location>
        <begin position="270"/>
        <end position="280"/>
    </location>
</feature>
<feature type="compositionally biased region" description="Basic residues" evidence="6">
    <location>
        <begin position="31"/>
        <end position="41"/>
    </location>
</feature>
<keyword evidence="1" id="KW-0343">GTPase activation</keyword>
<dbReference type="GeneID" id="24106224"/>
<dbReference type="Gene3D" id="1.10.220.150">
    <property type="entry name" value="Arf GTPase activating protein"/>
    <property type="match status" value="1"/>
</dbReference>
<dbReference type="PRINTS" id="PR00405">
    <property type="entry name" value="REVINTRACTNG"/>
</dbReference>
<keyword evidence="9" id="KW-1185">Reference proteome</keyword>
<feature type="compositionally biased region" description="Low complexity" evidence="6">
    <location>
        <begin position="253"/>
        <end position="269"/>
    </location>
</feature>
<proteinExistence type="predicted"/>
<dbReference type="AlphaFoldDB" id="R9NXG1"/>
<dbReference type="STRING" id="1305764.R9NXG1"/>
<dbReference type="InterPro" id="IPR037278">
    <property type="entry name" value="ARFGAP/RecO"/>
</dbReference>
<dbReference type="Proteomes" id="UP000014071">
    <property type="component" value="Unassembled WGS sequence"/>
</dbReference>
<dbReference type="GO" id="GO:0008270">
    <property type="term" value="F:zinc ion binding"/>
    <property type="evidence" value="ECO:0007669"/>
    <property type="project" value="UniProtKB-KW"/>
</dbReference>
<dbReference type="InterPro" id="IPR038508">
    <property type="entry name" value="ArfGAP_dom_sf"/>
</dbReference>
<evidence type="ECO:0000256" key="6">
    <source>
        <dbReference type="SAM" id="MobiDB-lite"/>
    </source>
</evidence>
<dbReference type="SUPFAM" id="SSF57863">
    <property type="entry name" value="ArfGap/RecO-like zinc finger"/>
    <property type="match status" value="1"/>
</dbReference>
<feature type="compositionally biased region" description="Basic and acidic residues" evidence="6">
    <location>
        <begin position="396"/>
        <end position="405"/>
    </location>
</feature>
<feature type="compositionally biased region" description="Basic and acidic residues" evidence="6">
    <location>
        <begin position="360"/>
        <end position="386"/>
    </location>
</feature>
<feature type="compositionally biased region" description="Low complexity" evidence="6">
    <location>
        <begin position="467"/>
        <end position="482"/>
    </location>
</feature>
<dbReference type="PANTHER" id="PTHR45686:SF4">
    <property type="entry name" value="ADP-RIBOSYLATION FACTOR GTPASE ACTIVATING PROTEIN 3, ISOFORM H"/>
    <property type="match status" value="1"/>
</dbReference>
<feature type="region of interest" description="Disordered" evidence="6">
    <location>
        <begin position="20"/>
        <end position="80"/>
    </location>
</feature>
<accession>R9NXG1</accession>
<dbReference type="InterPro" id="IPR001164">
    <property type="entry name" value="ArfGAP_dom"/>
</dbReference>
<evidence type="ECO:0000256" key="3">
    <source>
        <dbReference type="ARBA" id="ARBA00022771"/>
    </source>
</evidence>
<dbReference type="PROSITE" id="PS50115">
    <property type="entry name" value="ARFGAP"/>
    <property type="match status" value="1"/>
</dbReference>
<feature type="compositionally biased region" description="Polar residues" evidence="6">
    <location>
        <begin position="53"/>
        <end position="76"/>
    </location>
</feature>
<feature type="compositionally biased region" description="Polar residues" evidence="6">
    <location>
        <begin position="501"/>
        <end position="544"/>
    </location>
</feature>
<feature type="region of interest" description="Disordered" evidence="6">
    <location>
        <begin position="360"/>
        <end position="438"/>
    </location>
</feature>
<evidence type="ECO:0000259" key="7">
    <source>
        <dbReference type="PROSITE" id="PS50115"/>
    </source>
</evidence>
<evidence type="ECO:0000313" key="9">
    <source>
        <dbReference type="Proteomes" id="UP000014071"/>
    </source>
</evidence>
<feature type="region of interest" description="Disordered" evidence="6">
    <location>
        <begin position="253"/>
        <end position="347"/>
    </location>
</feature>
<dbReference type="eggNOG" id="KOG0706">
    <property type="taxonomic scope" value="Eukaryota"/>
</dbReference>
<evidence type="ECO:0000256" key="2">
    <source>
        <dbReference type="ARBA" id="ARBA00022723"/>
    </source>
</evidence>
<evidence type="ECO:0000313" key="8">
    <source>
        <dbReference type="EMBL" id="GAC93358.1"/>
    </source>
</evidence>
<dbReference type="CDD" id="cd08831">
    <property type="entry name" value="ArfGap_ArfGap2_3_like"/>
    <property type="match status" value="1"/>
</dbReference>
<organism evidence="8 9">
    <name type="scientific">Pseudozyma hubeiensis (strain SY62)</name>
    <name type="common">Yeast</name>
    <dbReference type="NCBI Taxonomy" id="1305764"/>
    <lineage>
        <taxon>Eukaryota</taxon>
        <taxon>Fungi</taxon>
        <taxon>Dikarya</taxon>
        <taxon>Basidiomycota</taxon>
        <taxon>Ustilaginomycotina</taxon>
        <taxon>Ustilaginomycetes</taxon>
        <taxon>Ustilaginales</taxon>
        <taxon>Ustilaginaceae</taxon>
        <taxon>Pseudozyma</taxon>
    </lineage>
</organism>
<dbReference type="HOGENOM" id="CLU_023062_7_0_1"/>
<gene>
    <name evidence="8" type="ORF">PHSY_000923</name>
</gene>
<name>R9NXG1_PSEHS</name>
<feature type="compositionally biased region" description="Low complexity" evidence="6">
    <location>
        <begin position="281"/>
        <end position="341"/>
    </location>
</feature>
<feature type="compositionally biased region" description="Low complexity" evidence="6">
    <location>
        <begin position="406"/>
        <end position="438"/>
    </location>
</feature>
<reference evidence="9" key="1">
    <citation type="journal article" date="2013" name="Genome Announc.">
        <title>Draft genome sequence of the basidiomycetous yeast-like fungus Pseudozyma hubeiensis SY62, which produces an abundant amount of the biosurfactant mannosylerythritol lipids.</title>
        <authorList>
            <person name="Konishi M."/>
            <person name="Hatada Y."/>
            <person name="Horiuchi J."/>
        </authorList>
    </citation>
    <scope>NUCLEOTIDE SEQUENCE [LARGE SCALE GENOMIC DNA]</scope>
    <source>
        <strain evidence="9">SY62</strain>
    </source>
</reference>
<dbReference type="OrthoDB" id="983479at2759"/>
<dbReference type="SMART" id="SM00105">
    <property type="entry name" value="ArfGap"/>
    <property type="match status" value="1"/>
</dbReference>
<keyword evidence="3 5" id="KW-0863">Zinc-finger</keyword>
<dbReference type="EMBL" id="DF238775">
    <property type="protein sequence ID" value="GAC93358.1"/>
    <property type="molecule type" value="Genomic_DNA"/>
</dbReference>
<evidence type="ECO:0000256" key="4">
    <source>
        <dbReference type="ARBA" id="ARBA00022833"/>
    </source>
</evidence>
<dbReference type="GO" id="GO:0048205">
    <property type="term" value="P:COPI coating of Golgi vesicle"/>
    <property type="evidence" value="ECO:0007669"/>
    <property type="project" value="TreeGrafter"/>
</dbReference>